<dbReference type="PRINTS" id="PR00038">
    <property type="entry name" value="HTHLUXR"/>
</dbReference>
<organism evidence="6">
    <name type="scientific">Vibrio coralliilyticus</name>
    <dbReference type="NCBI Taxonomy" id="190893"/>
    <lineage>
        <taxon>Bacteria</taxon>
        <taxon>Pseudomonadati</taxon>
        <taxon>Pseudomonadota</taxon>
        <taxon>Gammaproteobacteria</taxon>
        <taxon>Vibrionales</taxon>
        <taxon>Vibrionaceae</taxon>
        <taxon>Vibrio</taxon>
    </lineage>
</organism>
<dbReference type="SUPFAM" id="SSF55785">
    <property type="entry name" value="PYP-like sensor domain (PAS domain)"/>
    <property type="match status" value="1"/>
</dbReference>
<dbReference type="InterPro" id="IPR036388">
    <property type="entry name" value="WH-like_DNA-bd_sf"/>
</dbReference>
<evidence type="ECO:0000256" key="2">
    <source>
        <dbReference type="ARBA" id="ARBA00023125"/>
    </source>
</evidence>
<dbReference type="STRING" id="190893.BA953_20020"/>
<dbReference type="Gene3D" id="3.30.450.20">
    <property type="entry name" value="PAS domain"/>
    <property type="match status" value="1"/>
</dbReference>
<reference evidence="5 8" key="1">
    <citation type="submission" date="2014-10" db="EMBL/GenBank/DDBJ databases">
        <title>The Complete Genome Sequence for the Shellfish Pathogen Vibrio coralliilyticus RE98 Isolated from a Shellfish Hatchery.</title>
        <authorList>
            <person name="Richards G.P."/>
            <person name="Bono J.L."/>
            <person name="Watson M.A."/>
            <person name="Needleman D.S."/>
        </authorList>
    </citation>
    <scope>NUCLEOTIDE SEQUENCE [LARGE SCALE GENOMIC DNA]</scope>
    <source>
        <strain evidence="5 8">RE98</strain>
    </source>
</reference>
<dbReference type="Proteomes" id="UP000030081">
    <property type="component" value="Chromosome 2"/>
</dbReference>
<dbReference type="InterPro" id="IPR013656">
    <property type="entry name" value="PAS_4"/>
</dbReference>
<dbReference type="EMBL" id="CP009618">
    <property type="protein sequence ID" value="AIW22000.1"/>
    <property type="molecule type" value="Genomic_DNA"/>
</dbReference>
<dbReference type="InterPro" id="IPR000792">
    <property type="entry name" value="Tscrpt_reg_LuxR_C"/>
</dbReference>
<dbReference type="PROSITE" id="PS50043">
    <property type="entry name" value="HTH_LUXR_2"/>
    <property type="match status" value="1"/>
</dbReference>
<dbReference type="GO" id="GO:0003677">
    <property type="term" value="F:DNA binding"/>
    <property type="evidence" value="ECO:0007669"/>
    <property type="project" value="UniProtKB-KW"/>
</dbReference>
<dbReference type="EMBL" id="JXXR01000029">
    <property type="protein sequence ID" value="KJY67126.1"/>
    <property type="molecule type" value="Genomic_DNA"/>
</dbReference>
<dbReference type="GO" id="GO:0006355">
    <property type="term" value="P:regulation of DNA-templated transcription"/>
    <property type="evidence" value="ECO:0007669"/>
    <property type="project" value="InterPro"/>
</dbReference>
<dbReference type="RefSeq" id="WP_006960203.1">
    <property type="nucleotide sequence ID" value="NZ_CP009618.1"/>
</dbReference>
<evidence type="ECO:0000313" key="9">
    <source>
        <dbReference type="Proteomes" id="UP000576645"/>
    </source>
</evidence>
<name>A0A2A2CME7_9VIBR</name>
<evidence type="ECO:0000313" key="8">
    <source>
        <dbReference type="Proteomes" id="UP000030081"/>
    </source>
</evidence>
<dbReference type="AlphaFoldDB" id="A0A2A2CME7"/>
<dbReference type="Pfam" id="PF08448">
    <property type="entry name" value="PAS_4"/>
    <property type="match status" value="1"/>
</dbReference>
<dbReference type="Proteomes" id="UP000576645">
    <property type="component" value="Unassembled WGS sequence"/>
</dbReference>
<keyword evidence="1" id="KW-0805">Transcription regulation</keyword>
<evidence type="ECO:0000256" key="3">
    <source>
        <dbReference type="ARBA" id="ARBA00023163"/>
    </source>
</evidence>
<sequence length="237" mass="26800">MEPHLISLFNQLPGYWGCKDLNSVFAYANHSYAKLIGFELPEDCIGLTDHQMPSPTTKCASDFQEQDRFVIETKQSIKVLDVHPYPDGSWRTHIFSKSPWYDSQGNVQGTIFYGQELTDTAVLEVGHWICRATGLHSEERISLNQLSPQNHQIKLTTRESEVLFLLLYGKKPKYIADVMNISTKTLENYVLHLRGKFGAHSKAQLIDMALDAGFGSHIPQTLLRTQLSVVLSNEYAA</sequence>
<dbReference type="KEGG" id="vcy:IX92_23805"/>
<dbReference type="InterPro" id="IPR035965">
    <property type="entry name" value="PAS-like_dom_sf"/>
</dbReference>
<dbReference type="PANTHER" id="PTHR44688:SF16">
    <property type="entry name" value="DNA-BINDING TRANSCRIPTIONAL ACTIVATOR DEVR_DOSR"/>
    <property type="match status" value="1"/>
</dbReference>
<dbReference type="Gene3D" id="1.10.10.10">
    <property type="entry name" value="Winged helix-like DNA-binding domain superfamily/Winged helix DNA-binding domain"/>
    <property type="match status" value="1"/>
</dbReference>
<reference evidence="7 9" key="3">
    <citation type="submission" date="2019-09" db="EMBL/GenBank/DDBJ databases">
        <title>Draft genome sequencing and comparative genomics of hatchery-associated Vibrios.</title>
        <authorList>
            <person name="Kehlet-Delgado H."/>
            <person name="Mueller R.S."/>
        </authorList>
    </citation>
    <scope>NUCLEOTIDE SEQUENCE [LARGE SCALE GENOMIC DNA]</scope>
    <source>
        <strain evidence="7 9">09-121-3</strain>
    </source>
</reference>
<dbReference type="EMBL" id="VTXP01000001">
    <property type="protein sequence ID" value="NOJ21639.1"/>
    <property type="molecule type" value="Genomic_DNA"/>
</dbReference>
<evidence type="ECO:0000256" key="1">
    <source>
        <dbReference type="ARBA" id="ARBA00023015"/>
    </source>
</evidence>
<gene>
    <name evidence="7" type="ORF">F0238_02730</name>
    <name evidence="5" type="ORF">IX92_23805</name>
    <name evidence="6" type="ORF">TW71_23410</name>
</gene>
<feature type="domain" description="HTH luxR-type" evidence="4">
    <location>
        <begin position="148"/>
        <end position="213"/>
    </location>
</feature>
<evidence type="ECO:0000259" key="4">
    <source>
        <dbReference type="PROSITE" id="PS50043"/>
    </source>
</evidence>
<reference evidence="6" key="2">
    <citation type="journal article" date="2015" name="BMC Genomics">
        <title>Genome mining reveals unlocked bioactive potential of marine Gram-negative bacteria.</title>
        <authorList>
            <person name="Machado H."/>
            <person name="Sonnenschein E.C."/>
            <person name="Melchiorsen J."/>
            <person name="Gram L."/>
        </authorList>
    </citation>
    <scope>NUCLEOTIDE SEQUENCE</scope>
    <source>
        <strain evidence="6">S2052</strain>
    </source>
</reference>
<dbReference type="SMART" id="SM00421">
    <property type="entry name" value="HTH_LUXR"/>
    <property type="match status" value="1"/>
</dbReference>
<dbReference type="CDD" id="cd06170">
    <property type="entry name" value="LuxR_C_like"/>
    <property type="match status" value="1"/>
</dbReference>
<evidence type="ECO:0000313" key="5">
    <source>
        <dbReference type="EMBL" id="AIW22000.1"/>
    </source>
</evidence>
<dbReference type="Pfam" id="PF00196">
    <property type="entry name" value="GerE"/>
    <property type="match status" value="1"/>
</dbReference>
<dbReference type="PANTHER" id="PTHR44688">
    <property type="entry name" value="DNA-BINDING TRANSCRIPTIONAL ACTIVATOR DEVR_DOSR"/>
    <property type="match status" value="1"/>
</dbReference>
<keyword evidence="8" id="KW-1185">Reference proteome</keyword>
<accession>A0A2A2CME7</accession>
<dbReference type="SUPFAM" id="SSF46894">
    <property type="entry name" value="C-terminal effector domain of the bipartite response regulators"/>
    <property type="match status" value="1"/>
</dbReference>
<evidence type="ECO:0000313" key="6">
    <source>
        <dbReference type="EMBL" id="KJY67126.1"/>
    </source>
</evidence>
<dbReference type="InterPro" id="IPR016032">
    <property type="entry name" value="Sig_transdc_resp-reg_C-effctor"/>
</dbReference>
<protein>
    <submittedName>
        <fullName evidence="7">Helix-turn-helix transcriptional regulator</fullName>
    </submittedName>
    <submittedName>
        <fullName evidence="6">LuxR family transcriptional regulator</fullName>
    </submittedName>
</protein>
<evidence type="ECO:0000313" key="7">
    <source>
        <dbReference type="EMBL" id="NOJ21639.1"/>
    </source>
</evidence>
<keyword evidence="2" id="KW-0238">DNA-binding</keyword>
<keyword evidence="3" id="KW-0804">Transcription</keyword>
<proteinExistence type="predicted"/>
<dbReference type="OrthoDB" id="9016132at2"/>